<comment type="function">
    <text evidence="11">Involved in protein export. Participates in an early event of protein translocation.</text>
</comment>
<keyword evidence="10 11" id="KW-0472">Membrane</keyword>
<keyword evidence="8 11" id="KW-1133">Transmembrane helix</keyword>
<feature type="compositionally biased region" description="Low complexity" evidence="12">
    <location>
        <begin position="119"/>
        <end position="129"/>
    </location>
</feature>
<evidence type="ECO:0000313" key="14">
    <source>
        <dbReference type="Proteomes" id="UP000244223"/>
    </source>
</evidence>
<dbReference type="InterPro" id="IPR004692">
    <property type="entry name" value="SecG"/>
</dbReference>
<accession>A0A2T5J3C9</accession>
<proteinExistence type="inferred from homology"/>
<evidence type="ECO:0000256" key="12">
    <source>
        <dbReference type="SAM" id="MobiDB-lite"/>
    </source>
</evidence>
<keyword evidence="6 11" id="KW-0812">Transmembrane</keyword>
<dbReference type="Proteomes" id="UP000244223">
    <property type="component" value="Unassembled WGS sequence"/>
</dbReference>
<keyword evidence="4 11" id="KW-0813">Transport</keyword>
<reference evidence="13 14" key="1">
    <citation type="submission" date="2018-04" db="EMBL/GenBank/DDBJ databases">
        <title>Genomic Encyclopedia of Archaeal and Bacterial Type Strains, Phase II (KMG-II): from individual species to whole genera.</title>
        <authorList>
            <person name="Goeker M."/>
        </authorList>
    </citation>
    <scope>NUCLEOTIDE SEQUENCE [LARGE SCALE GENOMIC DNA]</scope>
    <source>
        <strain evidence="13 14">DSM 5822</strain>
    </source>
</reference>
<evidence type="ECO:0000256" key="11">
    <source>
        <dbReference type="RuleBase" id="RU365087"/>
    </source>
</evidence>
<feature type="transmembrane region" description="Helical" evidence="11">
    <location>
        <begin position="51"/>
        <end position="74"/>
    </location>
</feature>
<dbReference type="PANTHER" id="PTHR34182:SF1">
    <property type="entry name" value="PROTEIN-EXPORT MEMBRANE PROTEIN SECG"/>
    <property type="match status" value="1"/>
</dbReference>
<evidence type="ECO:0000256" key="8">
    <source>
        <dbReference type="ARBA" id="ARBA00022989"/>
    </source>
</evidence>
<dbReference type="GO" id="GO:0009306">
    <property type="term" value="P:protein secretion"/>
    <property type="evidence" value="ECO:0007669"/>
    <property type="project" value="UniProtKB-UniRule"/>
</dbReference>
<dbReference type="OrthoDB" id="9813947at2"/>
<evidence type="ECO:0000256" key="1">
    <source>
        <dbReference type="ARBA" id="ARBA00004651"/>
    </source>
</evidence>
<dbReference type="GO" id="GO:0065002">
    <property type="term" value="P:intracellular protein transmembrane transport"/>
    <property type="evidence" value="ECO:0007669"/>
    <property type="project" value="TreeGrafter"/>
</dbReference>
<dbReference type="AlphaFoldDB" id="A0A2T5J3C9"/>
<evidence type="ECO:0000256" key="5">
    <source>
        <dbReference type="ARBA" id="ARBA00022475"/>
    </source>
</evidence>
<evidence type="ECO:0000256" key="6">
    <source>
        <dbReference type="ARBA" id="ARBA00022692"/>
    </source>
</evidence>
<evidence type="ECO:0000256" key="7">
    <source>
        <dbReference type="ARBA" id="ARBA00022927"/>
    </source>
</evidence>
<sequence length="135" mass="13491">METFVLVVHVLIASVMTVLILLQQGKGADAGASFGAGGAQTVFGSAGSASFLTKATAVLALIFFVTSIVLAIYAKQQVTAPILMPAAPTQKAPVTNTDLPAAPPAAAPASNTPANSDLPTSSSTETSNPTPNPVK</sequence>
<dbReference type="PANTHER" id="PTHR34182">
    <property type="entry name" value="PROTEIN-EXPORT MEMBRANE PROTEIN SECG"/>
    <property type="match status" value="1"/>
</dbReference>
<dbReference type="NCBIfam" id="TIGR00810">
    <property type="entry name" value="secG"/>
    <property type="match status" value="1"/>
</dbReference>
<organism evidence="13 14">
    <name type="scientific">Agitococcus lubricus</name>
    <dbReference type="NCBI Taxonomy" id="1077255"/>
    <lineage>
        <taxon>Bacteria</taxon>
        <taxon>Pseudomonadati</taxon>
        <taxon>Pseudomonadota</taxon>
        <taxon>Gammaproteobacteria</taxon>
        <taxon>Moraxellales</taxon>
        <taxon>Moraxellaceae</taxon>
        <taxon>Agitococcus</taxon>
    </lineage>
</organism>
<comment type="subcellular location">
    <subcellularLocation>
        <location evidence="1 11">Cell membrane</location>
        <topology evidence="1 11">Multi-pass membrane protein</topology>
    </subcellularLocation>
</comment>
<comment type="similarity">
    <text evidence="2 11">Belongs to the SecG family.</text>
</comment>
<evidence type="ECO:0000256" key="3">
    <source>
        <dbReference type="ARBA" id="ARBA00017876"/>
    </source>
</evidence>
<dbReference type="RefSeq" id="WP_107864032.1">
    <property type="nucleotide sequence ID" value="NZ_QAON01000001.1"/>
</dbReference>
<dbReference type="Pfam" id="PF03840">
    <property type="entry name" value="SecG"/>
    <property type="match status" value="1"/>
</dbReference>
<keyword evidence="5 11" id="KW-1003">Cell membrane</keyword>
<dbReference type="EMBL" id="QAON01000001">
    <property type="protein sequence ID" value="PTQ91003.1"/>
    <property type="molecule type" value="Genomic_DNA"/>
</dbReference>
<evidence type="ECO:0000256" key="10">
    <source>
        <dbReference type="ARBA" id="ARBA00023136"/>
    </source>
</evidence>
<dbReference type="PRINTS" id="PR01651">
    <property type="entry name" value="SECGEXPORT"/>
</dbReference>
<keyword evidence="9 11" id="KW-0811">Translocation</keyword>
<dbReference type="GO" id="GO:0015450">
    <property type="term" value="F:protein-transporting ATPase activity"/>
    <property type="evidence" value="ECO:0007669"/>
    <property type="project" value="UniProtKB-UniRule"/>
</dbReference>
<comment type="caution">
    <text evidence="13">The sequence shown here is derived from an EMBL/GenBank/DDBJ whole genome shotgun (WGS) entry which is preliminary data.</text>
</comment>
<keyword evidence="7 11" id="KW-0653">Protein transport</keyword>
<evidence type="ECO:0000313" key="13">
    <source>
        <dbReference type="EMBL" id="PTQ91003.1"/>
    </source>
</evidence>
<dbReference type="GO" id="GO:0005886">
    <property type="term" value="C:plasma membrane"/>
    <property type="evidence" value="ECO:0007669"/>
    <property type="project" value="UniProtKB-SubCell"/>
</dbReference>
<keyword evidence="14" id="KW-1185">Reference proteome</keyword>
<evidence type="ECO:0000256" key="2">
    <source>
        <dbReference type="ARBA" id="ARBA00008445"/>
    </source>
</evidence>
<protein>
    <recommendedName>
        <fullName evidence="3 11">Protein-export membrane protein SecG</fullName>
    </recommendedName>
</protein>
<evidence type="ECO:0000256" key="9">
    <source>
        <dbReference type="ARBA" id="ARBA00023010"/>
    </source>
</evidence>
<evidence type="ECO:0000256" key="4">
    <source>
        <dbReference type="ARBA" id="ARBA00022448"/>
    </source>
</evidence>
<dbReference type="GO" id="GO:0043952">
    <property type="term" value="P:protein transport by the Sec complex"/>
    <property type="evidence" value="ECO:0007669"/>
    <property type="project" value="TreeGrafter"/>
</dbReference>
<name>A0A2T5J3C9_9GAMM</name>
<comment type="caution">
    <text evidence="11">Lacks conserved residue(s) required for the propagation of feature annotation.</text>
</comment>
<feature type="region of interest" description="Disordered" evidence="12">
    <location>
        <begin position="89"/>
        <end position="135"/>
    </location>
</feature>
<gene>
    <name evidence="13" type="ORF">C8N29_10175</name>
</gene>